<sequence>MDLEIAAQGFAALGSEARLQVVLTLVKAGQGGLTVGDIQTRTGMPASTLAHHLKFLASAGLVSQEKDGRSVINRAAYGHLENLAGYILKECCVDEKGCECPTPQKETVDV</sequence>
<dbReference type="Gene3D" id="1.10.10.10">
    <property type="entry name" value="Winged helix-like DNA-binding domain superfamily/Winged helix DNA-binding domain"/>
    <property type="match status" value="1"/>
</dbReference>
<reference evidence="6" key="1">
    <citation type="submission" date="2015-07" db="EMBL/GenBank/DDBJ databases">
        <authorList>
            <person name="Rodrigo-Torres Lidia"/>
            <person name="Arahal R.David."/>
        </authorList>
    </citation>
    <scope>NUCLEOTIDE SEQUENCE [LARGE SCALE GENOMIC DNA]</scope>
    <source>
        <strain evidence="6">CECT 4801</strain>
    </source>
</reference>
<dbReference type="SUPFAM" id="SSF46785">
    <property type="entry name" value="Winged helix' DNA-binding domain"/>
    <property type="match status" value="1"/>
</dbReference>
<accession>A0A0M6Y1D4</accession>
<organism evidence="5 6">
    <name type="scientific">Roseibium aggregatum</name>
    <dbReference type="NCBI Taxonomy" id="187304"/>
    <lineage>
        <taxon>Bacteria</taxon>
        <taxon>Pseudomonadati</taxon>
        <taxon>Pseudomonadota</taxon>
        <taxon>Alphaproteobacteria</taxon>
        <taxon>Hyphomicrobiales</taxon>
        <taxon>Stappiaceae</taxon>
        <taxon>Roseibium</taxon>
    </lineage>
</organism>
<protein>
    <submittedName>
        <fullName evidence="5">Helix-turn-helix domain protein</fullName>
    </submittedName>
</protein>
<dbReference type="InterPro" id="IPR011991">
    <property type="entry name" value="ArsR-like_HTH"/>
</dbReference>
<dbReference type="KEGG" id="lagg:B0E33_20250"/>
<dbReference type="GO" id="GO:0003677">
    <property type="term" value="F:DNA binding"/>
    <property type="evidence" value="ECO:0007669"/>
    <property type="project" value="UniProtKB-KW"/>
</dbReference>
<dbReference type="PANTHER" id="PTHR43132">
    <property type="entry name" value="ARSENICAL RESISTANCE OPERON REPRESSOR ARSR-RELATED"/>
    <property type="match status" value="1"/>
</dbReference>
<dbReference type="Pfam" id="PF12840">
    <property type="entry name" value="HTH_20"/>
    <property type="match status" value="1"/>
</dbReference>
<name>A0A0M6Y1D4_9HYPH</name>
<dbReference type="RefSeq" id="WP_055655668.1">
    <property type="nucleotide sequence ID" value="NZ_CP128601.1"/>
</dbReference>
<dbReference type="PRINTS" id="PR00778">
    <property type="entry name" value="HTHARSR"/>
</dbReference>
<dbReference type="PANTHER" id="PTHR43132:SF2">
    <property type="entry name" value="ARSENICAL RESISTANCE OPERON REPRESSOR ARSR-RELATED"/>
    <property type="match status" value="1"/>
</dbReference>
<dbReference type="InterPro" id="IPR036388">
    <property type="entry name" value="WH-like_DNA-bd_sf"/>
</dbReference>
<evidence type="ECO:0000313" key="5">
    <source>
        <dbReference type="EMBL" id="CTQ43504.1"/>
    </source>
</evidence>
<dbReference type="InterPro" id="IPR036390">
    <property type="entry name" value="WH_DNA-bd_sf"/>
</dbReference>
<dbReference type="InterPro" id="IPR001845">
    <property type="entry name" value="HTH_ArsR_DNA-bd_dom"/>
</dbReference>
<keyword evidence="1" id="KW-0805">Transcription regulation</keyword>
<evidence type="ECO:0000256" key="1">
    <source>
        <dbReference type="ARBA" id="ARBA00023015"/>
    </source>
</evidence>
<dbReference type="NCBIfam" id="NF033788">
    <property type="entry name" value="HTH_metalloreg"/>
    <property type="match status" value="1"/>
</dbReference>
<dbReference type="Proteomes" id="UP000048926">
    <property type="component" value="Unassembled WGS sequence"/>
</dbReference>
<dbReference type="OrthoDB" id="9804742at2"/>
<feature type="domain" description="HTH arsR-type" evidence="4">
    <location>
        <begin position="1"/>
        <end position="95"/>
    </location>
</feature>
<dbReference type="InterPro" id="IPR051011">
    <property type="entry name" value="Metal_resp_trans_reg"/>
</dbReference>
<dbReference type="EMBL" id="CXST01000001">
    <property type="protein sequence ID" value="CTQ43504.1"/>
    <property type="molecule type" value="Genomic_DNA"/>
</dbReference>
<gene>
    <name evidence="5" type="ORF">LAL4801_01943</name>
</gene>
<evidence type="ECO:0000259" key="4">
    <source>
        <dbReference type="PROSITE" id="PS50987"/>
    </source>
</evidence>
<dbReference type="PROSITE" id="PS50987">
    <property type="entry name" value="HTH_ARSR_2"/>
    <property type="match status" value="1"/>
</dbReference>
<evidence type="ECO:0000256" key="3">
    <source>
        <dbReference type="ARBA" id="ARBA00023163"/>
    </source>
</evidence>
<keyword evidence="2" id="KW-0238">DNA-binding</keyword>
<evidence type="ECO:0000313" key="6">
    <source>
        <dbReference type="Proteomes" id="UP000048926"/>
    </source>
</evidence>
<evidence type="ECO:0000256" key="2">
    <source>
        <dbReference type="ARBA" id="ARBA00023125"/>
    </source>
</evidence>
<dbReference type="SMART" id="SM00418">
    <property type="entry name" value="HTH_ARSR"/>
    <property type="match status" value="1"/>
</dbReference>
<dbReference type="CDD" id="cd00090">
    <property type="entry name" value="HTH_ARSR"/>
    <property type="match status" value="1"/>
</dbReference>
<dbReference type="STRING" id="187304.B0E33_20250"/>
<proteinExistence type="predicted"/>
<dbReference type="GO" id="GO:0003700">
    <property type="term" value="F:DNA-binding transcription factor activity"/>
    <property type="evidence" value="ECO:0007669"/>
    <property type="project" value="InterPro"/>
</dbReference>
<keyword evidence="6" id="KW-1185">Reference proteome</keyword>
<dbReference type="AlphaFoldDB" id="A0A0M6Y1D4"/>
<keyword evidence="3" id="KW-0804">Transcription</keyword>